<keyword evidence="1" id="KW-0808">Transferase</keyword>
<feature type="domain" description="DUF4216" evidence="3">
    <location>
        <begin position="165"/>
        <end position="198"/>
    </location>
</feature>
<reference evidence="4" key="1">
    <citation type="journal article" date="2017" name="Nature">
        <title>The genome of Chenopodium quinoa.</title>
        <authorList>
            <person name="Jarvis D.E."/>
            <person name="Ho Y.S."/>
            <person name="Lightfoot D.J."/>
            <person name="Schmoeckel S.M."/>
            <person name="Li B."/>
            <person name="Borm T.J.A."/>
            <person name="Ohyanagi H."/>
            <person name="Mineta K."/>
            <person name="Michell C.T."/>
            <person name="Saber N."/>
            <person name="Kharbatia N.M."/>
            <person name="Rupper R.R."/>
            <person name="Sharp A.R."/>
            <person name="Dally N."/>
            <person name="Boughton B.A."/>
            <person name="Woo Y.H."/>
            <person name="Gao G."/>
            <person name="Schijlen E.G.W.M."/>
            <person name="Guo X."/>
            <person name="Momin A.A."/>
            <person name="Negrao S."/>
            <person name="Al-Babili S."/>
            <person name="Gehring C."/>
            <person name="Roessner U."/>
            <person name="Jung C."/>
            <person name="Murphy K."/>
            <person name="Arold S.T."/>
            <person name="Gojobori T."/>
            <person name="van der Linden C.G."/>
            <person name="van Loo E.N."/>
            <person name="Jellen E.N."/>
            <person name="Maughan P.J."/>
            <person name="Tester M."/>
        </authorList>
    </citation>
    <scope>NUCLEOTIDE SEQUENCE [LARGE SCALE GENOMIC DNA]</scope>
    <source>
        <strain evidence="4">cv. PI 614886</strain>
    </source>
</reference>
<evidence type="ECO:0000256" key="1">
    <source>
        <dbReference type="RuleBase" id="RU361155"/>
    </source>
</evidence>
<dbReference type="InterPro" id="IPR027417">
    <property type="entry name" value="P-loop_NTPase"/>
</dbReference>
<dbReference type="Gramene" id="AUR62031717-RA">
    <property type="protein sequence ID" value="AUR62031717-RA:cds"/>
    <property type="gene ID" value="AUR62031717"/>
</dbReference>
<dbReference type="Pfam" id="PF13952">
    <property type="entry name" value="DUF4216"/>
    <property type="match status" value="1"/>
</dbReference>
<dbReference type="Pfam" id="PF00685">
    <property type="entry name" value="Sulfotransfer_1"/>
    <property type="match status" value="1"/>
</dbReference>
<reference evidence="4" key="2">
    <citation type="submission" date="2021-03" db="UniProtKB">
        <authorList>
            <consortium name="EnsemblPlants"/>
        </authorList>
    </citation>
    <scope>IDENTIFICATION</scope>
</reference>
<dbReference type="InterPro" id="IPR025312">
    <property type="entry name" value="DUF4216"/>
</dbReference>
<dbReference type="Proteomes" id="UP000596660">
    <property type="component" value="Unplaced"/>
</dbReference>
<sequence length="436" mass="50535">MYFCSKYLHEIETKFNQPERNDDVENNEYEGLSIFASSGIPLGKAKCRSELTQVREYVLKNCDEAQTYLDEYEESTSNKNLVHWFRDRVMDLPNDVNDQVVKDLKTLSLGPLKGVQCFNGILANGFRFHTKNVEMKRVHQNSGVTVNGIVGDSEKDYYGILSDILEIQYVDGKRVVLFHCDWWDVLRVGRGVKVDKHENRKKNGGKCSRVDLLLASRTRKSEKVVNAVTLENNTRAVDEINKLKEQRDQGLNEKTDEQIIQDVLGKDTHGNPFDTFVSSWLFYLNYDENESVKSNMIDEYFGKFCEGKFPFGPFEDHVLGYWKQSLEESGKVLFVKFEDLKDDPKGQLKKLGEFVGYPFTSEEEQDGKIDEIMKLCSIEKLKEVEANKNGRVYSFIENKWFFRKGEVGDWVNYLSPTMVERFEKIMDEKCCNGLKL</sequence>
<name>A0A803MLA5_CHEQI</name>
<evidence type="ECO:0000313" key="5">
    <source>
        <dbReference type="Proteomes" id="UP000596660"/>
    </source>
</evidence>
<keyword evidence="5" id="KW-1185">Reference proteome</keyword>
<dbReference type="SUPFAM" id="SSF52540">
    <property type="entry name" value="P-loop containing nucleoside triphosphate hydrolases"/>
    <property type="match status" value="1"/>
</dbReference>
<dbReference type="EnsemblPlants" id="AUR62031717-RA">
    <property type="protein sequence ID" value="AUR62031717-RA:cds"/>
    <property type="gene ID" value="AUR62031717"/>
</dbReference>
<dbReference type="EC" id="2.8.2.-" evidence="1"/>
<comment type="similarity">
    <text evidence="1">Belongs to the sulfotransferase 1 family.</text>
</comment>
<dbReference type="InterPro" id="IPR000863">
    <property type="entry name" value="Sulfotransferase_dom"/>
</dbReference>
<evidence type="ECO:0000313" key="4">
    <source>
        <dbReference type="EnsemblPlants" id="AUR62031717-RA:cds"/>
    </source>
</evidence>
<feature type="domain" description="Sulfotransferase" evidence="2">
    <location>
        <begin position="271"/>
        <end position="429"/>
    </location>
</feature>
<protein>
    <recommendedName>
        <fullName evidence="1">Sulfotransferase</fullName>
        <ecNumber evidence="1">2.8.2.-</ecNumber>
    </recommendedName>
</protein>
<dbReference type="PANTHER" id="PTHR48258:SF3">
    <property type="entry name" value="FK506-BINDING PROTEIN 4-LIKE ISOFORM X1"/>
    <property type="match status" value="1"/>
</dbReference>
<evidence type="ECO:0000259" key="2">
    <source>
        <dbReference type="Pfam" id="PF00685"/>
    </source>
</evidence>
<accession>A0A803MLA5</accession>
<evidence type="ECO:0000259" key="3">
    <source>
        <dbReference type="Pfam" id="PF13952"/>
    </source>
</evidence>
<proteinExistence type="inferred from homology"/>
<organism evidence="4 5">
    <name type="scientific">Chenopodium quinoa</name>
    <name type="common">Quinoa</name>
    <dbReference type="NCBI Taxonomy" id="63459"/>
    <lineage>
        <taxon>Eukaryota</taxon>
        <taxon>Viridiplantae</taxon>
        <taxon>Streptophyta</taxon>
        <taxon>Embryophyta</taxon>
        <taxon>Tracheophyta</taxon>
        <taxon>Spermatophyta</taxon>
        <taxon>Magnoliopsida</taxon>
        <taxon>eudicotyledons</taxon>
        <taxon>Gunneridae</taxon>
        <taxon>Pentapetalae</taxon>
        <taxon>Caryophyllales</taxon>
        <taxon>Chenopodiaceae</taxon>
        <taxon>Chenopodioideae</taxon>
        <taxon>Atripliceae</taxon>
        <taxon>Chenopodium</taxon>
    </lineage>
</organism>
<dbReference type="AlphaFoldDB" id="A0A803MLA5"/>
<dbReference type="Gene3D" id="3.40.50.300">
    <property type="entry name" value="P-loop containing nucleotide triphosphate hydrolases"/>
    <property type="match status" value="1"/>
</dbReference>
<dbReference type="PANTHER" id="PTHR48258">
    <property type="entry name" value="DUF4218 DOMAIN-CONTAINING PROTEIN-RELATED"/>
    <property type="match status" value="1"/>
</dbReference>
<dbReference type="GO" id="GO:0008146">
    <property type="term" value="F:sulfotransferase activity"/>
    <property type="evidence" value="ECO:0007669"/>
    <property type="project" value="InterPro"/>
</dbReference>